<dbReference type="PROSITE" id="PS51076">
    <property type="entry name" value="MH2"/>
    <property type="match status" value="1"/>
</dbReference>
<dbReference type="VEuPathDB" id="VectorBase:GPAI005382"/>
<dbReference type="InterPro" id="IPR013790">
    <property type="entry name" value="Dwarfin"/>
</dbReference>
<dbReference type="InterPro" id="IPR001132">
    <property type="entry name" value="SMAD_dom_Dwarfin-type"/>
</dbReference>
<dbReference type="GO" id="GO:0070411">
    <property type="term" value="F:I-SMAD binding"/>
    <property type="evidence" value="ECO:0007669"/>
    <property type="project" value="TreeGrafter"/>
</dbReference>
<dbReference type="EnsemblMetazoa" id="GPAI005382-RA">
    <property type="protein sequence ID" value="GPAI005382-PA"/>
    <property type="gene ID" value="GPAI005382"/>
</dbReference>
<dbReference type="PANTHER" id="PTHR13703:SF45">
    <property type="entry name" value="MOTHERS AGAINST DECAPENTAPLEGIC HOMOLOG"/>
    <property type="match status" value="1"/>
</dbReference>
<reference evidence="5" key="1">
    <citation type="submission" date="2014-03" db="EMBL/GenBank/DDBJ databases">
        <authorList>
            <person name="Aksoy S."/>
            <person name="Warren W."/>
            <person name="Wilson R.K."/>
        </authorList>
    </citation>
    <scope>NUCLEOTIDE SEQUENCE [LARGE SCALE GENOMIC DNA]</scope>
    <source>
        <strain evidence="5">IAEA</strain>
    </source>
</reference>
<dbReference type="GO" id="GO:0000978">
    <property type="term" value="F:RNA polymerase II cis-regulatory region sequence-specific DNA binding"/>
    <property type="evidence" value="ECO:0007669"/>
    <property type="project" value="TreeGrafter"/>
</dbReference>
<dbReference type="GO" id="GO:0030509">
    <property type="term" value="P:BMP signaling pathway"/>
    <property type="evidence" value="ECO:0007669"/>
    <property type="project" value="TreeGrafter"/>
</dbReference>
<dbReference type="Gene3D" id="2.60.200.10">
    <property type="match status" value="1"/>
</dbReference>
<feature type="domain" description="MH2" evidence="3">
    <location>
        <begin position="1"/>
        <end position="109"/>
    </location>
</feature>
<dbReference type="GO" id="GO:0050793">
    <property type="term" value="P:regulation of developmental process"/>
    <property type="evidence" value="ECO:0007669"/>
    <property type="project" value="UniProtKB-ARBA"/>
</dbReference>
<dbReference type="SUPFAM" id="SSF49879">
    <property type="entry name" value="SMAD/FHA domain"/>
    <property type="match status" value="1"/>
</dbReference>
<name>A0A1A9Z6I9_GLOPL</name>
<keyword evidence="1" id="KW-0805">Transcription regulation</keyword>
<proteinExistence type="predicted"/>
<evidence type="ECO:0000256" key="1">
    <source>
        <dbReference type="ARBA" id="ARBA00023015"/>
    </source>
</evidence>
<dbReference type="GO" id="GO:0009791">
    <property type="term" value="P:post-embryonic development"/>
    <property type="evidence" value="ECO:0007669"/>
    <property type="project" value="UniProtKB-ARBA"/>
</dbReference>
<dbReference type="STRING" id="7398.A0A1A9Z6I9"/>
<evidence type="ECO:0000313" key="5">
    <source>
        <dbReference type="Proteomes" id="UP000092445"/>
    </source>
</evidence>
<evidence type="ECO:0000259" key="3">
    <source>
        <dbReference type="PROSITE" id="PS51076"/>
    </source>
</evidence>
<accession>A0A1A9Z6I9</accession>
<dbReference type="AlphaFoldDB" id="A0A1A9Z6I9"/>
<dbReference type="Pfam" id="PF03166">
    <property type="entry name" value="MH2"/>
    <property type="match status" value="1"/>
</dbReference>
<protein>
    <recommendedName>
        <fullName evidence="3">MH2 domain-containing protein</fullName>
    </recommendedName>
</protein>
<dbReference type="GO" id="GO:0051239">
    <property type="term" value="P:regulation of multicellular organismal process"/>
    <property type="evidence" value="ECO:0007669"/>
    <property type="project" value="UniProtKB-ARBA"/>
</dbReference>
<sequence length="109" mass="12359">MYGNVLQTSSTIKSQWRYKWQESLSQSHDNSVFVQSYYFDREAGSTPGDVVHKIYPAARIKVLDLRQCRQQMHSLASNAQAAAVAGLPNALLGAQLYCRSLNCCWDRCR</sequence>
<evidence type="ECO:0000256" key="2">
    <source>
        <dbReference type="ARBA" id="ARBA00023163"/>
    </source>
</evidence>
<dbReference type="InterPro" id="IPR017855">
    <property type="entry name" value="SMAD-like_dom_sf"/>
</dbReference>
<evidence type="ECO:0000313" key="4">
    <source>
        <dbReference type="EnsemblMetazoa" id="GPAI005382-PA"/>
    </source>
</evidence>
<keyword evidence="2" id="KW-0804">Transcription</keyword>
<dbReference type="GO" id="GO:0071144">
    <property type="term" value="C:heteromeric SMAD protein complex"/>
    <property type="evidence" value="ECO:0007669"/>
    <property type="project" value="TreeGrafter"/>
</dbReference>
<keyword evidence="5" id="KW-1185">Reference proteome</keyword>
<dbReference type="Proteomes" id="UP000092445">
    <property type="component" value="Unassembled WGS sequence"/>
</dbReference>
<dbReference type="GO" id="GO:0000981">
    <property type="term" value="F:DNA-binding transcription factor activity, RNA polymerase II-specific"/>
    <property type="evidence" value="ECO:0007669"/>
    <property type="project" value="TreeGrafter"/>
</dbReference>
<dbReference type="InterPro" id="IPR008984">
    <property type="entry name" value="SMAD_FHA_dom_sf"/>
</dbReference>
<dbReference type="GO" id="GO:0030154">
    <property type="term" value="P:cell differentiation"/>
    <property type="evidence" value="ECO:0007669"/>
    <property type="project" value="TreeGrafter"/>
</dbReference>
<dbReference type="GO" id="GO:0060395">
    <property type="term" value="P:SMAD protein signal transduction"/>
    <property type="evidence" value="ECO:0007669"/>
    <property type="project" value="TreeGrafter"/>
</dbReference>
<reference evidence="4" key="2">
    <citation type="submission" date="2020-05" db="UniProtKB">
        <authorList>
            <consortium name="EnsemblMetazoa"/>
        </authorList>
    </citation>
    <scope>IDENTIFICATION</scope>
    <source>
        <strain evidence="4">IAEA</strain>
    </source>
</reference>
<dbReference type="GO" id="GO:0009653">
    <property type="term" value="P:anatomical structure morphogenesis"/>
    <property type="evidence" value="ECO:0007669"/>
    <property type="project" value="TreeGrafter"/>
</dbReference>
<dbReference type="PANTHER" id="PTHR13703">
    <property type="entry name" value="SMAD"/>
    <property type="match status" value="1"/>
</dbReference>
<organism evidence="4 5">
    <name type="scientific">Glossina pallidipes</name>
    <name type="common">Tsetse fly</name>
    <dbReference type="NCBI Taxonomy" id="7398"/>
    <lineage>
        <taxon>Eukaryota</taxon>
        <taxon>Metazoa</taxon>
        <taxon>Ecdysozoa</taxon>
        <taxon>Arthropoda</taxon>
        <taxon>Hexapoda</taxon>
        <taxon>Insecta</taxon>
        <taxon>Pterygota</taxon>
        <taxon>Neoptera</taxon>
        <taxon>Endopterygota</taxon>
        <taxon>Diptera</taxon>
        <taxon>Brachycera</taxon>
        <taxon>Muscomorpha</taxon>
        <taxon>Hippoboscoidea</taxon>
        <taxon>Glossinidae</taxon>
        <taxon>Glossina</taxon>
    </lineage>
</organism>